<dbReference type="AlphaFoldDB" id="A0A7W4VYR5"/>
<evidence type="ECO:0000313" key="4">
    <source>
        <dbReference type="Proteomes" id="UP000589626"/>
    </source>
</evidence>
<keyword evidence="4" id="KW-1185">Reference proteome</keyword>
<dbReference type="Proteomes" id="UP000589626">
    <property type="component" value="Unassembled WGS sequence"/>
</dbReference>
<evidence type="ECO:0000259" key="2">
    <source>
        <dbReference type="Pfam" id="PF13443"/>
    </source>
</evidence>
<feature type="region of interest" description="Disordered" evidence="1">
    <location>
        <begin position="65"/>
        <end position="120"/>
    </location>
</feature>
<sequence length="120" mass="12777">MQWNLRLRAAERGIWKSAELRRMLAEAGLEISAGKMSSWWAGTPPTMRLEELDVLCAVLECTPNDLMTPEPDKVAARCPRNTDAANGNGGNGDGDPNGNGGGTPPAVTPRLGKPRSTPPL</sequence>
<proteinExistence type="predicted"/>
<dbReference type="RefSeq" id="WP_183593735.1">
    <property type="nucleotide sequence ID" value="NZ_JACHWR010000002.1"/>
</dbReference>
<gene>
    <name evidence="3" type="ORF">FHU40_003811</name>
</gene>
<dbReference type="Pfam" id="PF13443">
    <property type="entry name" value="HTH_26"/>
    <property type="match status" value="1"/>
</dbReference>
<feature type="compositionally biased region" description="Gly residues" evidence="1">
    <location>
        <begin position="87"/>
        <end position="103"/>
    </location>
</feature>
<evidence type="ECO:0000313" key="3">
    <source>
        <dbReference type="EMBL" id="MBB3043993.1"/>
    </source>
</evidence>
<keyword evidence="3" id="KW-0238">DNA-binding</keyword>
<protein>
    <submittedName>
        <fullName evidence="3">DNA-binding Xre family transcriptional regulator</fullName>
    </submittedName>
</protein>
<evidence type="ECO:0000256" key="1">
    <source>
        <dbReference type="SAM" id="MobiDB-lite"/>
    </source>
</evidence>
<organism evidence="3 4">
    <name type="scientific">Nocardioides soli</name>
    <dbReference type="NCBI Taxonomy" id="1036020"/>
    <lineage>
        <taxon>Bacteria</taxon>
        <taxon>Bacillati</taxon>
        <taxon>Actinomycetota</taxon>
        <taxon>Actinomycetes</taxon>
        <taxon>Propionibacteriales</taxon>
        <taxon>Nocardioidaceae</taxon>
        <taxon>Nocardioides</taxon>
    </lineage>
</organism>
<dbReference type="InterPro" id="IPR001387">
    <property type="entry name" value="Cro/C1-type_HTH"/>
</dbReference>
<comment type="caution">
    <text evidence="3">The sequence shown here is derived from an EMBL/GenBank/DDBJ whole genome shotgun (WGS) entry which is preliminary data.</text>
</comment>
<name>A0A7W4VYR5_9ACTN</name>
<feature type="domain" description="HTH cro/C1-type" evidence="2">
    <location>
        <begin position="4"/>
        <end position="72"/>
    </location>
</feature>
<dbReference type="EMBL" id="JACHWR010000002">
    <property type="protein sequence ID" value="MBB3043993.1"/>
    <property type="molecule type" value="Genomic_DNA"/>
</dbReference>
<reference evidence="3 4" key="1">
    <citation type="submission" date="2020-08" db="EMBL/GenBank/DDBJ databases">
        <title>Sequencing the genomes of 1000 actinobacteria strains.</title>
        <authorList>
            <person name="Klenk H.-P."/>
        </authorList>
    </citation>
    <scope>NUCLEOTIDE SEQUENCE [LARGE SCALE GENOMIC DNA]</scope>
    <source>
        <strain evidence="3 4">DSM 105498</strain>
    </source>
</reference>
<accession>A0A7W4VYR5</accession>
<dbReference type="GO" id="GO:0003677">
    <property type="term" value="F:DNA binding"/>
    <property type="evidence" value="ECO:0007669"/>
    <property type="project" value="UniProtKB-KW"/>
</dbReference>